<evidence type="ECO:0000313" key="1">
    <source>
        <dbReference type="EMBL" id="AFA39597.1"/>
    </source>
</evidence>
<dbReference type="HOGENOM" id="CLU_3057285_0_0_2"/>
<dbReference type="AlphaFoldDB" id="H6Q968"/>
<gene>
    <name evidence="1" type="ordered locus">Pogu_1570</name>
</gene>
<sequence length="53" mass="6042">MVSTTHPKGSHKSGFPLQKYAGCELGSGPSRYVIYFLSDEIIDIYNNLYLPFW</sequence>
<proteinExistence type="predicted"/>
<dbReference type="Proteomes" id="UP000009062">
    <property type="component" value="Chromosome"/>
</dbReference>
<evidence type="ECO:0000313" key="2">
    <source>
        <dbReference type="Proteomes" id="UP000009062"/>
    </source>
</evidence>
<reference evidence="1 2" key="1">
    <citation type="journal article" date="2012" name="Stand. Genomic Sci.">
        <title>Complete genome sequence of Pyrobaculum oguniense.</title>
        <authorList>
            <person name="Bernick D.L."/>
            <person name="Karplus K."/>
            <person name="Lui L.M."/>
            <person name="Coker J.K."/>
            <person name="Murphy J.N."/>
            <person name="Chan P.P."/>
            <person name="Cozen A.E."/>
            <person name="Lowe T.M."/>
        </authorList>
    </citation>
    <scope>NUCLEOTIDE SEQUENCE [LARGE SCALE GENOMIC DNA]</scope>
    <source>
        <strain evidence="1 2">TE7</strain>
    </source>
</reference>
<keyword evidence="2" id="KW-1185">Reference proteome</keyword>
<dbReference type="EMBL" id="CP003316">
    <property type="protein sequence ID" value="AFA39597.1"/>
    <property type="molecule type" value="Genomic_DNA"/>
</dbReference>
<accession>H6Q968</accession>
<dbReference type="KEGG" id="pog:Pogu_1570"/>
<name>H6Q968_PYROT</name>
<protein>
    <submittedName>
        <fullName evidence="1">Uncharacterized protein</fullName>
    </submittedName>
</protein>
<organism evidence="1 2">
    <name type="scientific">Pyrobaculum oguniense (strain DSM 13380 / JCM 10595 / TE7)</name>
    <dbReference type="NCBI Taxonomy" id="698757"/>
    <lineage>
        <taxon>Archaea</taxon>
        <taxon>Thermoproteota</taxon>
        <taxon>Thermoprotei</taxon>
        <taxon>Thermoproteales</taxon>
        <taxon>Thermoproteaceae</taxon>
        <taxon>Pyrobaculum</taxon>
    </lineage>
</organism>